<gene>
    <name evidence="1" type="ORF">KS4_09730</name>
</gene>
<evidence type="ECO:0000313" key="2">
    <source>
        <dbReference type="Proteomes" id="UP000317369"/>
    </source>
</evidence>
<dbReference type="EMBL" id="CP036425">
    <property type="protein sequence ID" value="QDU32934.1"/>
    <property type="molecule type" value="Genomic_DNA"/>
</dbReference>
<reference evidence="1 2" key="1">
    <citation type="submission" date="2019-02" db="EMBL/GenBank/DDBJ databases">
        <title>Deep-cultivation of Planctomycetes and their phenomic and genomic characterization uncovers novel biology.</title>
        <authorList>
            <person name="Wiegand S."/>
            <person name="Jogler M."/>
            <person name="Boedeker C."/>
            <person name="Pinto D."/>
            <person name="Vollmers J."/>
            <person name="Rivas-Marin E."/>
            <person name="Kohn T."/>
            <person name="Peeters S.H."/>
            <person name="Heuer A."/>
            <person name="Rast P."/>
            <person name="Oberbeckmann S."/>
            <person name="Bunk B."/>
            <person name="Jeske O."/>
            <person name="Meyerdierks A."/>
            <person name="Storesund J.E."/>
            <person name="Kallscheuer N."/>
            <person name="Luecker S."/>
            <person name="Lage O.M."/>
            <person name="Pohl T."/>
            <person name="Merkel B.J."/>
            <person name="Hornburger P."/>
            <person name="Mueller R.-W."/>
            <person name="Bruemmer F."/>
            <person name="Labrenz M."/>
            <person name="Spormann A.M."/>
            <person name="Op den Camp H."/>
            <person name="Overmann J."/>
            <person name="Amann R."/>
            <person name="Jetten M.S.M."/>
            <person name="Mascher T."/>
            <person name="Medema M.H."/>
            <person name="Devos D.P."/>
            <person name="Kaster A.-K."/>
            <person name="Ovreas L."/>
            <person name="Rohde M."/>
            <person name="Galperin M.Y."/>
            <person name="Jogler C."/>
        </authorList>
    </citation>
    <scope>NUCLEOTIDE SEQUENCE [LARGE SCALE GENOMIC DNA]</scope>
    <source>
        <strain evidence="1 2">KS4</strain>
    </source>
</reference>
<protein>
    <submittedName>
        <fullName evidence="1">Uncharacterized protein</fullName>
    </submittedName>
</protein>
<evidence type="ECO:0000313" key="1">
    <source>
        <dbReference type="EMBL" id="QDU32934.1"/>
    </source>
</evidence>
<name>A0A517YRT6_9BACT</name>
<organism evidence="1 2">
    <name type="scientific">Poriferisphaera corsica</name>
    <dbReference type="NCBI Taxonomy" id="2528020"/>
    <lineage>
        <taxon>Bacteria</taxon>
        <taxon>Pseudomonadati</taxon>
        <taxon>Planctomycetota</taxon>
        <taxon>Phycisphaerae</taxon>
        <taxon>Phycisphaerales</taxon>
        <taxon>Phycisphaeraceae</taxon>
        <taxon>Poriferisphaera</taxon>
    </lineage>
</organism>
<dbReference type="KEGG" id="pcor:KS4_09730"/>
<sequence length="63" mass="6550">MGAESAHHGSCVLPTLLGAPAPSSVWMEHAVPEGSLRFADLLIDCSDVIVKYAASEKEVTGVV</sequence>
<accession>A0A517YRT6</accession>
<dbReference type="Proteomes" id="UP000317369">
    <property type="component" value="Chromosome"/>
</dbReference>
<keyword evidence="2" id="KW-1185">Reference proteome</keyword>
<dbReference type="AlphaFoldDB" id="A0A517YRT6"/>
<dbReference type="RefSeq" id="WP_145075248.1">
    <property type="nucleotide sequence ID" value="NZ_CP036425.1"/>
</dbReference>
<proteinExistence type="predicted"/>